<name>A0A8S0SCV1_OLEEU</name>
<comment type="similarity">
    <text evidence="2">Belongs to the TMEM131 family.</text>
</comment>
<dbReference type="Gramene" id="OE9A005070T3">
    <property type="protein sequence ID" value="OE9A005070C3"/>
    <property type="gene ID" value="OE9A005070"/>
</dbReference>
<evidence type="ECO:0000256" key="1">
    <source>
        <dbReference type="ARBA" id="ARBA00004479"/>
    </source>
</evidence>
<feature type="region of interest" description="Disordered" evidence="7">
    <location>
        <begin position="1021"/>
        <end position="1063"/>
    </location>
</feature>
<evidence type="ECO:0000256" key="5">
    <source>
        <dbReference type="ARBA" id="ARBA00022989"/>
    </source>
</evidence>
<evidence type="ECO:0000259" key="10">
    <source>
        <dbReference type="Pfam" id="PF24474"/>
    </source>
</evidence>
<reference evidence="12 13" key="1">
    <citation type="submission" date="2019-12" db="EMBL/GenBank/DDBJ databases">
        <authorList>
            <person name="Alioto T."/>
            <person name="Alioto T."/>
            <person name="Gomez Garrido J."/>
        </authorList>
    </citation>
    <scope>NUCLEOTIDE SEQUENCE [LARGE SCALE GENOMIC DNA]</scope>
</reference>
<dbReference type="Proteomes" id="UP000594638">
    <property type="component" value="Unassembled WGS sequence"/>
</dbReference>
<evidence type="ECO:0000259" key="9">
    <source>
        <dbReference type="Pfam" id="PF12371"/>
    </source>
</evidence>
<keyword evidence="3 8" id="KW-0812">Transmembrane</keyword>
<keyword evidence="4" id="KW-0732">Signal</keyword>
<keyword evidence="5 8" id="KW-1133">Transmembrane helix</keyword>
<organism evidence="12 13">
    <name type="scientific">Olea europaea subsp. europaea</name>
    <dbReference type="NCBI Taxonomy" id="158383"/>
    <lineage>
        <taxon>Eukaryota</taxon>
        <taxon>Viridiplantae</taxon>
        <taxon>Streptophyta</taxon>
        <taxon>Embryophyta</taxon>
        <taxon>Tracheophyta</taxon>
        <taxon>Spermatophyta</taxon>
        <taxon>Magnoliopsida</taxon>
        <taxon>eudicotyledons</taxon>
        <taxon>Gunneridae</taxon>
        <taxon>Pentapetalae</taxon>
        <taxon>asterids</taxon>
        <taxon>lamiids</taxon>
        <taxon>Lamiales</taxon>
        <taxon>Oleaceae</taxon>
        <taxon>Oleeae</taxon>
        <taxon>Olea</taxon>
    </lineage>
</organism>
<feature type="domain" description="TMEM131L fifth Ig-like" evidence="11">
    <location>
        <begin position="858"/>
        <end position="922"/>
    </location>
</feature>
<sequence>MPIIDQLRVSKAHNKSWPRGVQELLPFRDDVLLCEFKWGVFHFSGAFYFVVVQLCALFTIIAFDASLINGAQDQLEFEACQSYKGSSDVNFPDIFDDHTNSKFEAEHLVQKHSMDNVCPHSKSFCFPSTLAGFLCEKKGAEFEELDVSRVHTDVRLSAGLNHVKNSLSRSSDSGMFRLLGGRTISCSLYYQESYREFPCHNSMNDKKNDATSCISPLLAQKIGNLKLSENTETVKSGFLDSFSTPHVEIKPSLLDWGRKYLHFPSSAFLTVKNIGSENILNVYEPYSTNSQFYSCNVSDFLLAPGEVASVCFVFLPTKLGSSSTQLVLQTSLGGFLIPAKGFAVESPYGVKPLIGLGVSSSGRWRKNLSLFNPFDETLYVEEVTAWLSISLGNASHSSKATCSANGITESSEYSMLSAKESLDAESGEVGPPQIAMRPHKNWEIGPQKTETIMELDLSFHFEGKLFGAVCMQLLRSSKNKTDTVMVPLEAQLSVNATYDEPIRPVSVSLEALTPCDTKGAVIALSVRNDAPYILSFIKVTEVGENTAHFHIKYMEGLVLFPHTVTQVAVIVNSPLETLKVNMNCKLIVLMNDTSSQIEIPCEDVVGVCPQNEVDSSFGYKQQSKDVEHTNPQISLSSSMQPPSDMKAVDARKADELVLRNWKSHATTRLMTVLEENEVLFPIVQVGSHWSQWITVKNPSQESIVMQLVLNSGEIIDGCRTSDTLLQLSSSSRLEGNKSIAPTSYGFSLAKSAVTEAFVHPYGKASFGPILFRPSNRCEWKSSVLIRNNLSGVEWLSLHGFGGLVSLVLFEEAIPVQGLEFKLNLSTPLSFLSPDMSNYMEDKSLACSQPMIKELYAKNQGDLPLEVKRFEVSGAECGLDGFQVNTCKGFSLQPGESIKLQISYQADFSTSTKQRDLELVLASGTYVIPMKASIPMFVLNFCKRSTFWMHIRRSMVAIILAVFLLLLLLCFLFPHVMAFGFQEYLFKSGKISVPTVSYAEKCSHTHHNLKNRCKYPISPKMSGSIGSNGKEDALLESDGQDGAPKNINPSIGYQKQTNSQLNAQQETILSRSLKLEPVSVESSDIQNASQAGILTVKIGKGKGRRRRKRKSFNSGLSGLLEVSSSQSGNSTPPSPFSPITSVDAKPTFSQVVDQQCDKSKFAEPYSKVKVLGPELSLNLGNSNWFFPAQEEPTLARKVAGRAVLLPSATFPVPGRAAPHLTCQSPILASTSTIAPHVRAPGSKLRDQQPDKIDQKMGIGENYTYDIWGDHLFGFPLTGRSKEDSSMSPHAIESNSESFFLSCPQTLVANSQLHPVSANPED</sequence>
<dbReference type="GO" id="GO:0016020">
    <property type="term" value="C:membrane"/>
    <property type="evidence" value="ECO:0007669"/>
    <property type="project" value="UniProtKB-SubCell"/>
</dbReference>
<proteinExistence type="inferred from homology"/>
<evidence type="ECO:0000256" key="3">
    <source>
        <dbReference type="ARBA" id="ARBA00022692"/>
    </source>
</evidence>
<feature type="compositionally biased region" description="Low complexity" evidence="7">
    <location>
        <begin position="1113"/>
        <end position="1140"/>
    </location>
</feature>
<dbReference type="EMBL" id="CACTIH010004145">
    <property type="protein sequence ID" value="CAA2989741.1"/>
    <property type="molecule type" value="Genomic_DNA"/>
</dbReference>
<dbReference type="InterPro" id="IPR022113">
    <property type="entry name" value="TMEM131L_N"/>
</dbReference>
<dbReference type="InterPro" id="IPR056001">
    <property type="entry name" value="DUF7579"/>
</dbReference>
<evidence type="ECO:0000256" key="2">
    <source>
        <dbReference type="ARBA" id="ARBA00006682"/>
    </source>
</evidence>
<feature type="region of interest" description="Disordered" evidence="7">
    <location>
        <begin position="1097"/>
        <end position="1141"/>
    </location>
</feature>
<feature type="transmembrane region" description="Helical" evidence="8">
    <location>
        <begin position="918"/>
        <end position="941"/>
    </location>
</feature>
<evidence type="ECO:0000313" key="12">
    <source>
        <dbReference type="EMBL" id="CAA2989741.1"/>
    </source>
</evidence>
<comment type="subcellular location">
    <subcellularLocation>
        <location evidence="1">Membrane</location>
        <topology evidence="1">Single-pass type I membrane protein</topology>
    </subcellularLocation>
</comment>
<evidence type="ECO:0000313" key="13">
    <source>
        <dbReference type="Proteomes" id="UP000594638"/>
    </source>
</evidence>
<evidence type="ECO:0000256" key="8">
    <source>
        <dbReference type="SAM" id="Phobius"/>
    </source>
</evidence>
<feature type="domain" description="Transmembrane protein 131-like N-terminal" evidence="9">
    <location>
        <begin position="247"/>
        <end position="330"/>
    </location>
</feature>
<dbReference type="Pfam" id="PF12371">
    <property type="entry name" value="TMEM131_like_N"/>
    <property type="match status" value="1"/>
</dbReference>
<gene>
    <name evidence="12" type="ORF">OLEA9_A005070</name>
</gene>
<evidence type="ECO:0000256" key="7">
    <source>
        <dbReference type="SAM" id="MobiDB-lite"/>
    </source>
</evidence>
<dbReference type="OrthoDB" id="168404at2759"/>
<dbReference type="PANTHER" id="PTHR22050">
    <property type="entry name" value="RW1 PROTEIN HOMOLOG"/>
    <property type="match status" value="1"/>
</dbReference>
<evidence type="ECO:0000256" key="4">
    <source>
        <dbReference type="ARBA" id="ARBA00022729"/>
    </source>
</evidence>
<accession>A0A8S0SCV1</accession>
<evidence type="ECO:0008006" key="14">
    <source>
        <dbReference type="Google" id="ProtNLM"/>
    </source>
</evidence>
<keyword evidence="13" id="KW-1185">Reference proteome</keyword>
<keyword evidence="6 8" id="KW-0472">Membrane</keyword>
<dbReference type="Pfam" id="PF24474">
    <property type="entry name" value="DUF7579"/>
    <property type="match status" value="1"/>
</dbReference>
<feature type="compositionally biased region" description="Basic residues" evidence="7">
    <location>
        <begin position="1098"/>
        <end position="1110"/>
    </location>
</feature>
<evidence type="ECO:0000259" key="11">
    <source>
        <dbReference type="Pfam" id="PF24501"/>
    </source>
</evidence>
<dbReference type="InterPro" id="IPR039877">
    <property type="entry name" value="TMEM131-like"/>
</dbReference>
<dbReference type="Pfam" id="PF24501">
    <property type="entry name" value="Ig_TMEM131L_5"/>
    <property type="match status" value="1"/>
</dbReference>
<feature type="transmembrane region" description="Helical" evidence="8">
    <location>
        <begin position="46"/>
        <end position="68"/>
    </location>
</feature>
<feature type="compositionally biased region" description="Polar residues" evidence="7">
    <location>
        <begin position="1046"/>
        <end position="1063"/>
    </location>
</feature>
<protein>
    <recommendedName>
        <fullName evidence="14">Transmembrane protein 131-like N-terminal domain-containing protein</fullName>
    </recommendedName>
</protein>
<evidence type="ECO:0000256" key="6">
    <source>
        <dbReference type="ARBA" id="ARBA00023136"/>
    </source>
</evidence>
<dbReference type="PANTHER" id="PTHR22050:SF0">
    <property type="entry name" value="TRANSMEMBRANE PROTEIN 131 HOMOLOG"/>
    <property type="match status" value="1"/>
</dbReference>
<dbReference type="InterPro" id="IPR055437">
    <property type="entry name" value="TMEM131L_Ig_5"/>
</dbReference>
<feature type="transmembrane region" description="Helical" evidence="8">
    <location>
        <begin position="953"/>
        <end position="980"/>
    </location>
</feature>
<feature type="domain" description="DUF7579" evidence="10">
    <location>
        <begin position="504"/>
        <end position="611"/>
    </location>
</feature>
<comment type="caution">
    <text evidence="12">The sequence shown here is derived from an EMBL/GenBank/DDBJ whole genome shotgun (WGS) entry which is preliminary data.</text>
</comment>